<accession>A0ABP8JGB6</accession>
<protein>
    <submittedName>
        <fullName evidence="1">Uncharacterized protein</fullName>
    </submittedName>
</protein>
<gene>
    <name evidence="1" type="ORF">GCM10023153_07420</name>
</gene>
<sequence length="106" mass="11518">MLDGGHEVGQRLPGAGARLDEQVALRVDGVRDGLCHLDLTGPLGAAHSPDGGMEEVGQRRHQSRVCRRAQMAITPIHRSVAHRAPGCAMRRVGDDREALVVLDWRL</sequence>
<evidence type="ECO:0000313" key="2">
    <source>
        <dbReference type="Proteomes" id="UP001500390"/>
    </source>
</evidence>
<reference evidence="2" key="1">
    <citation type="journal article" date="2019" name="Int. J. Syst. Evol. Microbiol.">
        <title>The Global Catalogue of Microorganisms (GCM) 10K type strain sequencing project: providing services to taxonomists for standard genome sequencing and annotation.</title>
        <authorList>
            <consortium name="The Broad Institute Genomics Platform"/>
            <consortium name="The Broad Institute Genome Sequencing Center for Infectious Disease"/>
            <person name="Wu L."/>
            <person name="Ma J."/>
        </authorList>
    </citation>
    <scope>NUCLEOTIDE SEQUENCE [LARGE SCALE GENOMIC DNA]</scope>
    <source>
        <strain evidence="2">JCM 17738</strain>
    </source>
</reference>
<organism evidence="1 2">
    <name type="scientific">Ornithinibacter aureus</name>
    <dbReference type="NCBI Taxonomy" id="622664"/>
    <lineage>
        <taxon>Bacteria</taxon>
        <taxon>Bacillati</taxon>
        <taxon>Actinomycetota</taxon>
        <taxon>Actinomycetes</taxon>
        <taxon>Micrococcales</taxon>
        <taxon>Intrasporangiaceae</taxon>
        <taxon>Ornithinibacter</taxon>
    </lineage>
</organism>
<proteinExistence type="predicted"/>
<comment type="caution">
    <text evidence="1">The sequence shown here is derived from an EMBL/GenBank/DDBJ whole genome shotgun (WGS) entry which is preliminary data.</text>
</comment>
<evidence type="ECO:0000313" key="1">
    <source>
        <dbReference type="EMBL" id="GAA4390404.1"/>
    </source>
</evidence>
<dbReference type="EMBL" id="BAABFX010000013">
    <property type="protein sequence ID" value="GAA4390404.1"/>
    <property type="molecule type" value="Genomic_DNA"/>
</dbReference>
<name>A0ABP8JGB6_9MICO</name>
<dbReference type="Proteomes" id="UP001500390">
    <property type="component" value="Unassembled WGS sequence"/>
</dbReference>
<keyword evidence="2" id="KW-1185">Reference proteome</keyword>